<reference evidence="1" key="1">
    <citation type="submission" date="2022-01" db="EMBL/GenBank/DDBJ databases">
        <title>Comparative genomics reveals a dynamic genome evolution in the ectomycorrhizal milk-cap (Lactarius) mushrooms.</title>
        <authorList>
            <consortium name="DOE Joint Genome Institute"/>
            <person name="Lebreton A."/>
            <person name="Tang N."/>
            <person name="Kuo A."/>
            <person name="LaButti K."/>
            <person name="Drula E."/>
            <person name="Barry K."/>
            <person name="Clum A."/>
            <person name="Lipzen A."/>
            <person name="Mousain D."/>
            <person name="Ng V."/>
            <person name="Wang R."/>
            <person name="Wang X."/>
            <person name="Dai Y."/>
            <person name="Henrissat B."/>
            <person name="Grigoriev I.V."/>
            <person name="Guerin-Laguette A."/>
            <person name="Yu F."/>
            <person name="Martin F.M."/>
        </authorList>
    </citation>
    <scope>NUCLEOTIDE SEQUENCE</scope>
    <source>
        <strain evidence="1">QP</strain>
    </source>
</reference>
<keyword evidence="2" id="KW-1185">Reference proteome</keyword>
<proteinExistence type="predicted"/>
<feature type="non-terminal residue" evidence="1">
    <location>
        <position position="203"/>
    </location>
</feature>
<dbReference type="InterPro" id="IPR032801">
    <property type="entry name" value="PXL2A/B/C"/>
</dbReference>
<dbReference type="PANTHER" id="PTHR28630">
    <property type="match status" value="1"/>
</dbReference>
<dbReference type="Gene3D" id="3.40.30.10">
    <property type="entry name" value="Glutaredoxin"/>
    <property type="match status" value="1"/>
</dbReference>
<accession>A0AAD4QA36</accession>
<sequence>SGMLSSTQLAHAARMQVVRENGVRVQFGELWRTQRTVVIFIRHFWCPLCQDYLTSLMRDGDHAALSRSGVRLIVIGCGSYGLIRSYRQIFRLPYELYVDASPGQALYRALGMGQAPSGAHKTRPATEGSSTGSYVRHGAMSGLAMIVANAVRVGMPVWERGGDAAQLGGEFVLGPGLSCTYAHRMQSTAGHAPIVDVLAAAGV</sequence>
<dbReference type="AlphaFoldDB" id="A0AAD4QA36"/>
<dbReference type="Pfam" id="PF13911">
    <property type="entry name" value="AhpC-TSA_2"/>
    <property type="match status" value="1"/>
</dbReference>
<protein>
    <submittedName>
        <fullName evidence="1">AhpC/TSA antioxidant enzyme-domain-containing protein</fullName>
    </submittedName>
</protein>
<dbReference type="EMBL" id="JAKELL010000031">
    <property type="protein sequence ID" value="KAH8990240.1"/>
    <property type="molecule type" value="Genomic_DNA"/>
</dbReference>
<feature type="non-terminal residue" evidence="1">
    <location>
        <position position="1"/>
    </location>
</feature>
<gene>
    <name evidence="1" type="ORF">EDB92DRAFT_1756292</name>
</gene>
<evidence type="ECO:0000313" key="2">
    <source>
        <dbReference type="Proteomes" id="UP001201163"/>
    </source>
</evidence>
<dbReference type="Proteomes" id="UP001201163">
    <property type="component" value="Unassembled WGS sequence"/>
</dbReference>
<organism evidence="1 2">
    <name type="scientific">Lactarius akahatsu</name>
    <dbReference type="NCBI Taxonomy" id="416441"/>
    <lineage>
        <taxon>Eukaryota</taxon>
        <taxon>Fungi</taxon>
        <taxon>Dikarya</taxon>
        <taxon>Basidiomycota</taxon>
        <taxon>Agaricomycotina</taxon>
        <taxon>Agaricomycetes</taxon>
        <taxon>Russulales</taxon>
        <taxon>Russulaceae</taxon>
        <taxon>Lactarius</taxon>
    </lineage>
</organism>
<evidence type="ECO:0000313" key="1">
    <source>
        <dbReference type="EMBL" id="KAH8990240.1"/>
    </source>
</evidence>
<dbReference type="SUPFAM" id="SSF52833">
    <property type="entry name" value="Thioredoxin-like"/>
    <property type="match status" value="1"/>
</dbReference>
<comment type="caution">
    <text evidence="1">The sequence shown here is derived from an EMBL/GenBank/DDBJ whole genome shotgun (WGS) entry which is preliminary data.</text>
</comment>
<dbReference type="CDD" id="cd02970">
    <property type="entry name" value="PRX_like2"/>
    <property type="match status" value="1"/>
</dbReference>
<dbReference type="InterPro" id="IPR036249">
    <property type="entry name" value="Thioredoxin-like_sf"/>
</dbReference>
<dbReference type="PANTHER" id="PTHR28630:SF3">
    <property type="entry name" value="PEROXIREDOXIN-LIKE 2C"/>
    <property type="match status" value="1"/>
</dbReference>
<name>A0AAD4QA36_9AGAM</name>